<sequence length="77" mass="8472">MAVTPHPDHPASERLSVTLVPPAVVAVNELAETGRVSKADVINRAVLLLGFVERERAKGHELMIRTEDGELERIHIL</sequence>
<dbReference type="AlphaFoldDB" id="A0A7H1BGE6"/>
<proteinExistence type="predicted"/>
<gene>
    <name evidence="1" type="ORF">IAG42_32155</name>
</gene>
<keyword evidence="2" id="KW-1185">Reference proteome</keyword>
<reference evidence="1 2" key="1">
    <citation type="submission" date="2020-09" db="EMBL/GenBank/DDBJ databases">
        <title>A novel species.</title>
        <authorList>
            <person name="Gao J."/>
        </authorList>
    </citation>
    <scope>NUCLEOTIDE SEQUENCE [LARGE SCALE GENOMIC DNA]</scope>
    <source>
        <strain evidence="1 2">CRXT-Y-14</strain>
    </source>
</reference>
<evidence type="ECO:0008006" key="3">
    <source>
        <dbReference type="Google" id="ProtNLM"/>
    </source>
</evidence>
<organism evidence="1 2">
    <name type="scientific">Streptomyces xanthii</name>
    <dbReference type="NCBI Taxonomy" id="2768069"/>
    <lineage>
        <taxon>Bacteria</taxon>
        <taxon>Bacillati</taxon>
        <taxon>Actinomycetota</taxon>
        <taxon>Actinomycetes</taxon>
        <taxon>Kitasatosporales</taxon>
        <taxon>Streptomycetaceae</taxon>
        <taxon>Streptomyces</taxon>
    </lineage>
</organism>
<accession>A0A7H1BGE6</accession>
<protein>
    <recommendedName>
        <fullName evidence="3">Ribbon-helix-helix protein CopG domain-containing protein</fullName>
    </recommendedName>
</protein>
<name>A0A7H1BGE6_9ACTN</name>
<evidence type="ECO:0000313" key="2">
    <source>
        <dbReference type="Proteomes" id="UP000516428"/>
    </source>
</evidence>
<dbReference type="RefSeq" id="WP_188340463.1">
    <property type="nucleotide sequence ID" value="NZ_CP061281.1"/>
</dbReference>
<dbReference type="Proteomes" id="UP000516428">
    <property type="component" value="Chromosome"/>
</dbReference>
<dbReference type="EMBL" id="CP061281">
    <property type="protein sequence ID" value="QNS07801.1"/>
    <property type="molecule type" value="Genomic_DNA"/>
</dbReference>
<dbReference type="KEGG" id="sxn:IAG42_32155"/>
<evidence type="ECO:0000313" key="1">
    <source>
        <dbReference type="EMBL" id="QNS07801.1"/>
    </source>
</evidence>